<accession>A0ABM3IBY3</accession>
<evidence type="ECO:0000313" key="3">
    <source>
        <dbReference type="RefSeq" id="XP_048325246.2"/>
    </source>
</evidence>
<feature type="compositionally biased region" description="Polar residues" evidence="1">
    <location>
        <begin position="55"/>
        <end position="65"/>
    </location>
</feature>
<feature type="region of interest" description="Disordered" evidence="1">
    <location>
        <begin position="150"/>
        <end position="170"/>
    </location>
</feature>
<feature type="region of interest" description="Disordered" evidence="1">
    <location>
        <begin position="188"/>
        <end position="224"/>
    </location>
</feature>
<dbReference type="PANTHER" id="PTHR33356">
    <property type="entry name" value="TIP41-LIKE PROTEIN"/>
    <property type="match status" value="1"/>
</dbReference>
<feature type="compositionally biased region" description="Low complexity" evidence="1">
    <location>
        <begin position="200"/>
        <end position="210"/>
    </location>
</feature>
<dbReference type="PANTHER" id="PTHR33356:SF16">
    <property type="entry name" value="G PATCH DOMAIN PROTEIN"/>
    <property type="match status" value="1"/>
</dbReference>
<dbReference type="Proteomes" id="UP001652623">
    <property type="component" value="Chromosome 10"/>
</dbReference>
<feature type="compositionally biased region" description="Polar residues" evidence="1">
    <location>
        <begin position="211"/>
        <end position="224"/>
    </location>
</feature>
<dbReference type="GeneID" id="107410897"/>
<gene>
    <name evidence="3" type="primary">LOC107410897</name>
</gene>
<feature type="compositionally biased region" description="Low complexity" evidence="1">
    <location>
        <begin position="72"/>
        <end position="86"/>
    </location>
</feature>
<feature type="compositionally biased region" description="Low complexity" evidence="1">
    <location>
        <begin position="27"/>
        <end position="54"/>
    </location>
</feature>
<evidence type="ECO:0000313" key="2">
    <source>
        <dbReference type="Proteomes" id="UP001652623"/>
    </source>
</evidence>
<feature type="region of interest" description="Disordered" evidence="1">
    <location>
        <begin position="21"/>
        <end position="97"/>
    </location>
</feature>
<name>A0ABM3IBY3_ZIZJJ</name>
<keyword evidence="2" id="KW-1185">Reference proteome</keyword>
<sequence>MAVDLHRARELMLPLRFLADNNKNNDEAGNNNILSNNNDNNNNSSSTLINQTNSDFNVPNNNNGFQPPFDLSSPGSSSSELASFTETETDEEEEEDDDDYIAELTRQMAHYMFQDDDKQLSSQKIDKSWVGLGGSPHYSSVLCSPKHEIPKWDLREPSPPPTRPKIQKHRTNSACEILGKLEQVKISDEVSKNSQPPPQQQFQSMLQDPSSTTKSVDNNQSPGFCSNQATLNQIRAIQLYKLKQERLLKQQTKETQHHLQFQKKNNRGYANGCVNGIGSRPTPWVNQQQQNGSGMRAVFIGGSSSTSNGGSSGTGVFLPCVTGSTTTSQSRKKRGCSPVLIPAKVMQALRVHFDRMGYNISDPQEASDFPTLQESYRNSGGGRSSEKCPEKKRHSRAVPAMKHNEMGLPQEWTY</sequence>
<reference evidence="3" key="1">
    <citation type="submission" date="2025-08" db="UniProtKB">
        <authorList>
            <consortium name="RefSeq"/>
        </authorList>
    </citation>
    <scope>IDENTIFICATION</scope>
    <source>
        <tissue evidence="3">Seedling</tissue>
    </source>
</reference>
<proteinExistence type="predicted"/>
<dbReference type="RefSeq" id="XP_048325246.2">
    <property type="nucleotide sequence ID" value="XM_048469289.2"/>
</dbReference>
<protein>
    <submittedName>
        <fullName evidence="3">Uncharacterized protein LOC107410897</fullName>
    </submittedName>
</protein>
<feature type="region of interest" description="Disordered" evidence="1">
    <location>
        <begin position="361"/>
        <end position="414"/>
    </location>
</feature>
<feature type="compositionally biased region" description="Acidic residues" evidence="1">
    <location>
        <begin position="87"/>
        <end position="97"/>
    </location>
</feature>
<evidence type="ECO:0000256" key="1">
    <source>
        <dbReference type="SAM" id="MobiDB-lite"/>
    </source>
</evidence>
<organism evidence="2 3">
    <name type="scientific">Ziziphus jujuba</name>
    <name type="common">Chinese jujube</name>
    <name type="synonym">Ziziphus sativa</name>
    <dbReference type="NCBI Taxonomy" id="326968"/>
    <lineage>
        <taxon>Eukaryota</taxon>
        <taxon>Viridiplantae</taxon>
        <taxon>Streptophyta</taxon>
        <taxon>Embryophyta</taxon>
        <taxon>Tracheophyta</taxon>
        <taxon>Spermatophyta</taxon>
        <taxon>Magnoliopsida</taxon>
        <taxon>eudicotyledons</taxon>
        <taxon>Gunneridae</taxon>
        <taxon>Pentapetalae</taxon>
        <taxon>rosids</taxon>
        <taxon>fabids</taxon>
        <taxon>Rosales</taxon>
        <taxon>Rhamnaceae</taxon>
        <taxon>Paliureae</taxon>
        <taxon>Ziziphus</taxon>
    </lineage>
</organism>